<dbReference type="AlphaFoldDB" id="A0A117JKT7"/>
<name>A0A117JKT7_9MYCO</name>
<reference evidence="1 2" key="1">
    <citation type="submission" date="2016-01" db="EMBL/GenBank/DDBJ databases">
        <authorList>
            <consortium name="TB Trials Study Group"/>
            <person name="Sutton G."/>
            <person name="Brinkac L."/>
            <person name="Sanka R."/>
            <person name="Adams M."/>
            <person name="Lau E.L."/>
            <person name="Macaden R."/>
            <person name="Grewal H.M.S."/>
        </authorList>
    </citation>
    <scope>NUCLEOTIDE SEQUENCE [LARGE SCALE GENOMIC DNA]</scope>
    <source>
        <strain evidence="1 2">IS-1744</strain>
    </source>
</reference>
<sequence>MCWQCDHPEATRADYHDVLRRTILEHGWAVQFVESDRNPFAYTVGLHSAGLPELLVTGVSPEWAVRLLNTVANYLIRERVPAPGDTMQLPDGWEAEFVAVAQPDVHLTLAVELYGPEVRALQLVWRDEDGHSAWCPDFNKGGCRQPVLGIRGPHP</sequence>
<dbReference type="Pfam" id="PF14081">
    <property type="entry name" value="DUF4262"/>
    <property type="match status" value="1"/>
</dbReference>
<accession>A0A117JKT7</accession>
<keyword evidence="2" id="KW-1185">Reference proteome</keyword>
<evidence type="ECO:0000313" key="1">
    <source>
        <dbReference type="EMBL" id="KUI18841.1"/>
    </source>
</evidence>
<gene>
    <name evidence="1" type="ORF">AU192_23940</name>
</gene>
<evidence type="ECO:0000313" key="2">
    <source>
        <dbReference type="Proteomes" id="UP000053707"/>
    </source>
</evidence>
<dbReference type="RefSeq" id="WP_064395130.1">
    <property type="nucleotide sequence ID" value="NZ_LQIR01000010.1"/>
</dbReference>
<dbReference type="Proteomes" id="UP000053707">
    <property type="component" value="Unassembled WGS sequence"/>
</dbReference>
<dbReference type="InterPro" id="IPR025358">
    <property type="entry name" value="DUF4262"/>
</dbReference>
<dbReference type="EMBL" id="LQIR01000010">
    <property type="protein sequence ID" value="KUI18841.1"/>
    <property type="molecule type" value="Genomic_DNA"/>
</dbReference>
<proteinExistence type="predicted"/>
<organism evidence="1 2">
    <name type="scientific">Mycobacterium lehmannii</name>
    <dbReference type="NCBI Taxonomy" id="2048550"/>
    <lineage>
        <taxon>Bacteria</taxon>
        <taxon>Bacillati</taxon>
        <taxon>Actinomycetota</taxon>
        <taxon>Actinomycetes</taxon>
        <taxon>Mycobacteriales</taxon>
        <taxon>Mycobacteriaceae</taxon>
        <taxon>Mycobacterium</taxon>
    </lineage>
</organism>
<comment type="caution">
    <text evidence="1">The sequence shown here is derived from an EMBL/GenBank/DDBJ whole genome shotgun (WGS) entry which is preliminary data.</text>
</comment>
<protein>
    <submittedName>
        <fullName evidence="1">Uncharacterized protein</fullName>
    </submittedName>
</protein>